<dbReference type="SMART" id="SM00382">
    <property type="entry name" value="AAA"/>
    <property type="match status" value="1"/>
</dbReference>
<dbReference type="Proteomes" id="UP000193942">
    <property type="component" value="Unassembled WGS sequence"/>
</dbReference>
<gene>
    <name evidence="4" type="ORF">ECXG_04277</name>
</gene>
<dbReference type="InterPro" id="IPR015854">
    <property type="entry name" value="ABC_transpr_LolD-like"/>
</dbReference>
<dbReference type="GO" id="GO:0005524">
    <property type="term" value="F:ATP binding"/>
    <property type="evidence" value="ECO:0007669"/>
    <property type="project" value="UniProtKB-KW"/>
</dbReference>
<dbReference type="InterPro" id="IPR027417">
    <property type="entry name" value="P-loop_NTPase"/>
</dbReference>
<evidence type="ECO:0000313" key="5">
    <source>
        <dbReference type="Proteomes" id="UP000193942"/>
    </source>
</evidence>
<dbReference type="Gene3D" id="3.40.50.300">
    <property type="entry name" value="P-loop containing nucleotide triphosphate hydrolases"/>
    <property type="match status" value="1"/>
</dbReference>
<feature type="domain" description="ABC transporter" evidence="3">
    <location>
        <begin position="2"/>
        <end position="209"/>
    </location>
</feature>
<dbReference type="Pfam" id="PF00005">
    <property type="entry name" value="ABC_tran"/>
    <property type="match status" value="1"/>
</dbReference>
<evidence type="ECO:0000313" key="4">
    <source>
        <dbReference type="EMBL" id="OSK88078.1"/>
    </source>
</evidence>
<dbReference type="PANTHER" id="PTHR24220">
    <property type="entry name" value="IMPORT ATP-BINDING PROTEIN"/>
    <property type="match status" value="1"/>
</dbReference>
<dbReference type="PROSITE" id="PS50893">
    <property type="entry name" value="ABC_TRANSPORTER_2"/>
    <property type="match status" value="1"/>
</dbReference>
<organism evidence="4 5">
    <name type="scientific">Escherichia coli TA447</name>
    <dbReference type="NCBI Taxonomy" id="656447"/>
    <lineage>
        <taxon>Bacteria</taxon>
        <taxon>Pseudomonadati</taxon>
        <taxon>Pseudomonadota</taxon>
        <taxon>Gammaproteobacteria</taxon>
        <taxon>Enterobacterales</taxon>
        <taxon>Enterobacteriaceae</taxon>
        <taxon>Escherichia</taxon>
    </lineage>
</organism>
<sequence length="210" mass="23890">MIDILIKNKLFSDRMLLRNFHIKVCKGSFTVVTGPSGSGKSTLLNIIGLLDTDFNGEYVFDNTILSLSDKKHMHQLRKKYFGYVFQDSLINEKQSIKRNLMCAVDYNEQNQVSINMRNVLDMVGLNDLSRQTSVLSGGEKQRLSLARALIKEPTILLADEPTASLDLKNKKNIMNILFEYNKKGGTVIMITHDLELIDKKNMEVINIKPH</sequence>
<dbReference type="GO" id="GO:0005886">
    <property type="term" value="C:plasma membrane"/>
    <property type="evidence" value="ECO:0007669"/>
    <property type="project" value="TreeGrafter"/>
</dbReference>
<dbReference type="PROSITE" id="PS00211">
    <property type="entry name" value="ABC_TRANSPORTER_1"/>
    <property type="match status" value="1"/>
</dbReference>
<dbReference type="AlphaFoldDB" id="A0A1X3ITL7"/>
<name>A0A1X3ITL7_ECOLX</name>
<reference evidence="4 5" key="1">
    <citation type="submission" date="2010-04" db="EMBL/GenBank/DDBJ databases">
        <title>The Genome Sequence of Escherichia coli TA447.</title>
        <authorList>
            <consortium name="The Broad Institute Genome Sequencing Platform"/>
            <consortium name="The Broad Institute Genome Sequencing Center for Infectious Disease"/>
            <person name="Feldgarden M."/>
            <person name="Gordon D.M."/>
            <person name="Johnson J.R."/>
            <person name="Johnston B.D."/>
            <person name="Young S."/>
            <person name="Zeng Q."/>
            <person name="Koehrsen M."/>
            <person name="Alvarado L."/>
            <person name="Berlin A.M."/>
            <person name="Borenstein D."/>
            <person name="Chapman S.B."/>
            <person name="Chen Z."/>
            <person name="Engels R."/>
            <person name="Freedman E."/>
            <person name="Gellesch M."/>
            <person name="Goldberg J."/>
            <person name="Griggs A."/>
            <person name="Gujja S."/>
            <person name="Heilman E.R."/>
            <person name="Heiman D.I."/>
            <person name="Hepburn T.A."/>
            <person name="Howarth C."/>
            <person name="Jen D."/>
            <person name="Larson L."/>
            <person name="Mehta T."/>
            <person name="Park D."/>
            <person name="Pearson M."/>
            <person name="Richards J."/>
            <person name="Roberts A."/>
            <person name="Saif S."/>
            <person name="Shea T.D."/>
            <person name="Shenoy N."/>
            <person name="Sisk P."/>
            <person name="Stolte C."/>
            <person name="Sykes S.N."/>
            <person name="Walk T."/>
            <person name="White J."/>
            <person name="Yandava C."/>
            <person name="Haas B."/>
            <person name="Henn M.R."/>
            <person name="Nusbaum C."/>
            <person name="Birren B."/>
        </authorList>
    </citation>
    <scope>NUCLEOTIDE SEQUENCE [LARGE SCALE GENOMIC DNA]</scope>
    <source>
        <strain evidence="4 5">TA447</strain>
    </source>
</reference>
<protein>
    <submittedName>
        <fullName evidence="4">ABC transporter, ATP-binding protein</fullName>
    </submittedName>
</protein>
<dbReference type="InterPro" id="IPR003439">
    <property type="entry name" value="ABC_transporter-like_ATP-bd"/>
</dbReference>
<proteinExistence type="predicted"/>
<accession>A0A1X3ITL7</accession>
<dbReference type="RefSeq" id="WP_085453362.1">
    <property type="nucleotide sequence ID" value="NZ_ADIZ01000046.1"/>
</dbReference>
<keyword evidence="2 4" id="KW-0067">ATP-binding</keyword>
<dbReference type="PANTHER" id="PTHR24220:SF86">
    <property type="entry name" value="ABC TRANSPORTER ABCH.1"/>
    <property type="match status" value="1"/>
</dbReference>
<evidence type="ECO:0000259" key="3">
    <source>
        <dbReference type="PROSITE" id="PS50893"/>
    </source>
</evidence>
<comment type="caution">
    <text evidence="4">The sequence shown here is derived from an EMBL/GenBank/DDBJ whole genome shotgun (WGS) entry which is preliminary data.</text>
</comment>
<dbReference type="InterPro" id="IPR017871">
    <property type="entry name" value="ABC_transporter-like_CS"/>
</dbReference>
<dbReference type="SUPFAM" id="SSF52540">
    <property type="entry name" value="P-loop containing nucleoside triphosphate hydrolases"/>
    <property type="match status" value="1"/>
</dbReference>
<keyword evidence="1" id="KW-0547">Nucleotide-binding</keyword>
<dbReference type="GO" id="GO:0022857">
    <property type="term" value="F:transmembrane transporter activity"/>
    <property type="evidence" value="ECO:0007669"/>
    <property type="project" value="TreeGrafter"/>
</dbReference>
<dbReference type="EMBL" id="ADIZ01000046">
    <property type="protein sequence ID" value="OSK88078.1"/>
    <property type="molecule type" value="Genomic_DNA"/>
</dbReference>
<dbReference type="GO" id="GO:0016887">
    <property type="term" value="F:ATP hydrolysis activity"/>
    <property type="evidence" value="ECO:0007669"/>
    <property type="project" value="InterPro"/>
</dbReference>
<evidence type="ECO:0000256" key="1">
    <source>
        <dbReference type="ARBA" id="ARBA00022741"/>
    </source>
</evidence>
<evidence type="ECO:0000256" key="2">
    <source>
        <dbReference type="ARBA" id="ARBA00022840"/>
    </source>
</evidence>
<dbReference type="InterPro" id="IPR003593">
    <property type="entry name" value="AAA+_ATPase"/>
</dbReference>